<dbReference type="Pfam" id="PF24803">
    <property type="entry name" value="DUF7704"/>
    <property type="match status" value="1"/>
</dbReference>
<gene>
    <name evidence="3" type="ORF">AJ79_06885</name>
</gene>
<accession>A0A2B7X8U5</accession>
<dbReference type="AlphaFoldDB" id="A0A2B7X8U5"/>
<keyword evidence="1" id="KW-0472">Membrane</keyword>
<dbReference type="Proteomes" id="UP000223968">
    <property type="component" value="Unassembled WGS sequence"/>
</dbReference>
<protein>
    <recommendedName>
        <fullName evidence="2">DUF7704 domain-containing protein</fullName>
    </recommendedName>
</protein>
<dbReference type="InterPro" id="IPR056121">
    <property type="entry name" value="DUF7704"/>
</dbReference>
<organism evidence="3 4">
    <name type="scientific">Helicocarpus griseus UAMH5409</name>
    <dbReference type="NCBI Taxonomy" id="1447875"/>
    <lineage>
        <taxon>Eukaryota</taxon>
        <taxon>Fungi</taxon>
        <taxon>Dikarya</taxon>
        <taxon>Ascomycota</taxon>
        <taxon>Pezizomycotina</taxon>
        <taxon>Eurotiomycetes</taxon>
        <taxon>Eurotiomycetidae</taxon>
        <taxon>Onygenales</taxon>
        <taxon>Ajellomycetaceae</taxon>
        <taxon>Helicocarpus</taxon>
    </lineage>
</organism>
<feature type="transmembrane region" description="Helical" evidence="1">
    <location>
        <begin position="53"/>
        <end position="75"/>
    </location>
</feature>
<comment type="caution">
    <text evidence="3">The sequence shown here is derived from an EMBL/GenBank/DDBJ whole genome shotgun (WGS) entry which is preliminary data.</text>
</comment>
<dbReference type="OrthoDB" id="2937326at2759"/>
<keyword evidence="4" id="KW-1185">Reference proteome</keyword>
<feature type="transmembrane region" description="Helical" evidence="1">
    <location>
        <begin position="12"/>
        <end position="33"/>
    </location>
</feature>
<dbReference type="EMBL" id="PDNB01000128">
    <property type="protein sequence ID" value="PGH05137.1"/>
    <property type="molecule type" value="Genomic_DNA"/>
</dbReference>
<proteinExistence type="predicted"/>
<keyword evidence="1" id="KW-0812">Transmembrane</keyword>
<keyword evidence="1" id="KW-1133">Transmembrane helix</keyword>
<dbReference type="PANTHER" id="PTHR37019">
    <property type="entry name" value="CHROMOSOME 1, WHOLE GENOME SHOTGUN SEQUENCE"/>
    <property type="match status" value="1"/>
</dbReference>
<feature type="transmembrane region" description="Helical" evidence="1">
    <location>
        <begin position="127"/>
        <end position="145"/>
    </location>
</feature>
<evidence type="ECO:0000256" key="1">
    <source>
        <dbReference type="SAM" id="Phobius"/>
    </source>
</evidence>
<evidence type="ECO:0000259" key="2">
    <source>
        <dbReference type="Pfam" id="PF24803"/>
    </source>
</evidence>
<evidence type="ECO:0000313" key="4">
    <source>
        <dbReference type="Proteomes" id="UP000223968"/>
    </source>
</evidence>
<dbReference type="PANTHER" id="PTHR37019:SF1">
    <property type="entry name" value="EXPERA DOMAIN-CONTAINING PROTEIN"/>
    <property type="match status" value="1"/>
</dbReference>
<feature type="domain" description="DUF7704" evidence="2">
    <location>
        <begin position="6"/>
        <end position="144"/>
    </location>
</feature>
<evidence type="ECO:0000313" key="3">
    <source>
        <dbReference type="EMBL" id="PGH05137.1"/>
    </source>
</evidence>
<sequence length="146" mass="16497">MPTKTPLPYRLWFRYVEPLSALSGAYLAWFRPATYLQMTNAPSFDETSTVSELAAFALQQLASVFVFFGLAESLVLHVSNDLKVHRALVFSMIGSDLVWMSCMRGLGGDEWYWVQPWLWDSVGWGNFGVAWTGFILRVLFLAGVGF</sequence>
<reference evidence="3 4" key="1">
    <citation type="submission" date="2017-10" db="EMBL/GenBank/DDBJ databases">
        <title>Comparative genomics in systemic dimorphic fungi from Ajellomycetaceae.</title>
        <authorList>
            <person name="Munoz J.F."/>
            <person name="Mcewen J.G."/>
            <person name="Clay O.K."/>
            <person name="Cuomo C.A."/>
        </authorList>
    </citation>
    <scope>NUCLEOTIDE SEQUENCE [LARGE SCALE GENOMIC DNA]</scope>
    <source>
        <strain evidence="3 4">UAMH5409</strain>
    </source>
</reference>
<name>A0A2B7X8U5_9EURO</name>
<feature type="transmembrane region" description="Helical" evidence="1">
    <location>
        <begin position="87"/>
        <end position="107"/>
    </location>
</feature>